<sequence length="75" mass="8512">MLAHQLSLLNEVNIPHQKLLDISCRFLEILKADLLLKALSVENFQPDENFIIEQIQLSVDIIATYIKSLSLHAGQ</sequence>
<evidence type="ECO:0000313" key="2">
    <source>
        <dbReference type="Proteomes" id="UP000028002"/>
    </source>
</evidence>
<reference evidence="1 2" key="1">
    <citation type="submission" date="2014-03" db="EMBL/GenBank/DDBJ databases">
        <title>Draft Genome of Photorhabdus temperata Meg1.</title>
        <authorList>
            <person name="Hurst S.G.IV."/>
            <person name="Morris K."/>
            <person name="Thomas K."/>
            <person name="Tisa L.S."/>
        </authorList>
    </citation>
    <scope>NUCLEOTIDE SEQUENCE [LARGE SCALE GENOMIC DNA]</scope>
    <source>
        <strain evidence="1 2">Meg1</strain>
    </source>
</reference>
<protein>
    <submittedName>
        <fullName evidence="1">Uncharacterized protein</fullName>
    </submittedName>
</protein>
<comment type="caution">
    <text evidence="1">The sequence shown here is derived from an EMBL/GenBank/DDBJ whole genome shotgun (WGS) entry which is preliminary data.</text>
</comment>
<dbReference type="EMBL" id="JGVH01000118">
    <property type="protein sequence ID" value="KER00980.1"/>
    <property type="molecule type" value="Genomic_DNA"/>
</dbReference>
<accession>A0A081RQM7</accession>
<dbReference type="PATRIC" id="fig|1393735.3.peg.4514"/>
<name>A0A081RQM7_PHOTE</name>
<dbReference type="Proteomes" id="UP000028002">
    <property type="component" value="Unassembled WGS sequence"/>
</dbReference>
<proteinExistence type="predicted"/>
<dbReference type="RefSeq" id="WP_051769832.1">
    <property type="nucleotide sequence ID" value="NZ_CAWLUD010000118.1"/>
</dbReference>
<dbReference type="AlphaFoldDB" id="A0A081RQM7"/>
<gene>
    <name evidence="1" type="ORF">MEG1DRAFT_04424</name>
</gene>
<organism evidence="1 2">
    <name type="scientific">Photorhabdus temperata subsp. temperata Meg1</name>
    <dbReference type="NCBI Taxonomy" id="1393735"/>
    <lineage>
        <taxon>Bacteria</taxon>
        <taxon>Pseudomonadati</taxon>
        <taxon>Pseudomonadota</taxon>
        <taxon>Gammaproteobacteria</taxon>
        <taxon>Enterobacterales</taxon>
        <taxon>Morganellaceae</taxon>
        <taxon>Photorhabdus</taxon>
    </lineage>
</organism>
<evidence type="ECO:0000313" key="1">
    <source>
        <dbReference type="EMBL" id="KER00980.1"/>
    </source>
</evidence>